<evidence type="ECO:0000313" key="2">
    <source>
        <dbReference type="Proteomes" id="UP000231259"/>
    </source>
</evidence>
<dbReference type="AlphaFoldDB" id="A0A2G8RBS2"/>
<accession>A0A2G8RBS2</accession>
<proteinExistence type="predicted"/>
<dbReference type="EMBL" id="AWWI01000116">
    <property type="protein sequence ID" value="PIL18999.1"/>
    <property type="molecule type" value="Genomic_DNA"/>
</dbReference>
<dbReference type="Proteomes" id="UP000231259">
    <property type="component" value="Unassembled WGS sequence"/>
</dbReference>
<evidence type="ECO:0000313" key="1">
    <source>
        <dbReference type="EMBL" id="PIL18999.1"/>
    </source>
</evidence>
<organism evidence="1 2">
    <name type="scientific">Puniceibacterium antarcticum</name>
    <dbReference type="NCBI Taxonomy" id="1206336"/>
    <lineage>
        <taxon>Bacteria</taxon>
        <taxon>Pseudomonadati</taxon>
        <taxon>Pseudomonadota</taxon>
        <taxon>Alphaproteobacteria</taxon>
        <taxon>Rhodobacterales</taxon>
        <taxon>Paracoccaceae</taxon>
        <taxon>Puniceibacterium</taxon>
    </lineage>
</organism>
<sequence>MMSFRIMRIHFAHQFRYKMHLTNGLQAEMILNFMRELEKSIRYS</sequence>
<protein>
    <submittedName>
        <fullName evidence="1">Uncharacterized protein</fullName>
    </submittedName>
</protein>
<keyword evidence="2" id="KW-1185">Reference proteome</keyword>
<reference evidence="1 2" key="1">
    <citation type="submission" date="2013-09" db="EMBL/GenBank/DDBJ databases">
        <title>Genome sequencing of Phaeobacter antarcticus sp. nov. SM1211.</title>
        <authorList>
            <person name="Zhang X.-Y."/>
            <person name="Liu C."/>
            <person name="Chen X.-L."/>
            <person name="Xie B.-B."/>
            <person name="Qin Q.-L."/>
            <person name="Rong J.-C."/>
            <person name="Zhang Y.-Z."/>
        </authorList>
    </citation>
    <scope>NUCLEOTIDE SEQUENCE [LARGE SCALE GENOMIC DNA]</scope>
    <source>
        <strain evidence="1 2">SM1211</strain>
    </source>
</reference>
<comment type="caution">
    <text evidence="1">The sequence shown here is derived from an EMBL/GenBank/DDBJ whole genome shotgun (WGS) entry which is preliminary data.</text>
</comment>
<gene>
    <name evidence="1" type="ORF">P775_16685</name>
</gene>
<name>A0A2G8RBS2_9RHOB</name>